<protein>
    <submittedName>
        <fullName evidence="4">ZP domain-containing protein</fullName>
    </submittedName>
</protein>
<sequence>MIGVQDRQYNLYTRKSSEKTSYCISNLRGASNSAFLHACMIGFSEEENDSDSWQTLEDTASFSGIPVVVFAIIGAIVLVVAILCILGVVRRQLSSARTVTNL</sequence>
<dbReference type="WBParaSite" id="ASIM_0001505001-mRNA-1">
    <property type="protein sequence ID" value="ASIM_0001505001-mRNA-1"/>
    <property type="gene ID" value="ASIM_0001505001"/>
</dbReference>
<evidence type="ECO:0000313" key="4">
    <source>
        <dbReference type="WBParaSite" id="ASIM_0001505001-mRNA-1"/>
    </source>
</evidence>
<dbReference type="AlphaFoldDB" id="A0A0M3K2B7"/>
<keyword evidence="1" id="KW-0812">Transmembrane</keyword>
<proteinExistence type="predicted"/>
<dbReference type="EMBL" id="UYRR01031766">
    <property type="protein sequence ID" value="VDK52479.1"/>
    <property type="molecule type" value="Genomic_DNA"/>
</dbReference>
<dbReference type="Proteomes" id="UP000267096">
    <property type="component" value="Unassembled WGS sequence"/>
</dbReference>
<organism evidence="4">
    <name type="scientific">Anisakis simplex</name>
    <name type="common">Herring worm</name>
    <dbReference type="NCBI Taxonomy" id="6269"/>
    <lineage>
        <taxon>Eukaryota</taxon>
        <taxon>Metazoa</taxon>
        <taxon>Ecdysozoa</taxon>
        <taxon>Nematoda</taxon>
        <taxon>Chromadorea</taxon>
        <taxon>Rhabditida</taxon>
        <taxon>Spirurina</taxon>
        <taxon>Ascaridomorpha</taxon>
        <taxon>Ascaridoidea</taxon>
        <taxon>Anisakidae</taxon>
        <taxon>Anisakis</taxon>
        <taxon>Anisakis simplex complex</taxon>
    </lineage>
</organism>
<keyword evidence="1" id="KW-1133">Transmembrane helix</keyword>
<accession>A0A0M3K2B7</accession>
<name>A0A0M3K2B7_ANISI</name>
<evidence type="ECO:0000256" key="1">
    <source>
        <dbReference type="SAM" id="Phobius"/>
    </source>
</evidence>
<keyword evidence="3" id="KW-1185">Reference proteome</keyword>
<keyword evidence="1" id="KW-0472">Membrane</keyword>
<reference evidence="2 3" key="2">
    <citation type="submission" date="2018-11" db="EMBL/GenBank/DDBJ databases">
        <authorList>
            <consortium name="Pathogen Informatics"/>
        </authorList>
    </citation>
    <scope>NUCLEOTIDE SEQUENCE [LARGE SCALE GENOMIC DNA]</scope>
</reference>
<feature type="transmembrane region" description="Helical" evidence="1">
    <location>
        <begin position="65"/>
        <end position="89"/>
    </location>
</feature>
<gene>
    <name evidence="2" type="ORF">ASIM_LOCUS14460</name>
</gene>
<reference evidence="4" key="1">
    <citation type="submission" date="2017-02" db="UniProtKB">
        <authorList>
            <consortium name="WormBaseParasite"/>
        </authorList>
    </citation>
    <scope>IDENTIFICATION</scope>
</reference>
<evidence type="ECO:0000313" key="2">
    <source>
        <dbReference type="EMBL" id="VDK52479.1"/>
    </source>
</evidence>
<evidence type="ECO:0000313" key="3">
    <source>
        <dbReference type="Proteomes" id="UP000267096"/>
    </source>
</evidence>